<gene>
    <name evidence="2" type="ORF">QYE76_069803</name>
</gene>
<evidence type="ECO:0000313" key="3">
    <source>
        <dbReference type="Proteomes" id="UP001231189"/>
    </source>
</evidence>
<dbReference type="Proteomes" id="UP001231189">
    <property type="component" value="Unassembled WGS sequence"/>
</dbReference>
<feature type="compositionally biased region" description="Basic and acidic residues" evidence="1">
    <location>
        <begin position="80"/>
        <end position="92"/>
    </location>
</feature>
<organism evidence="2 3">
    <name type="scientific">Lolium multiflorum</name>
    <name type="common">Italian ryegrass</name>
    <name type="synonym">Lolium perenne subsp. multiflorum</name>
    <dbReference type="NCBI Taxonomy" id="4521"/>
    <lineage>
        <taxon>Eukaryota</taxon>
        <taxon>Viridiplantae</taxon>
        <taxon>Streptophyta</taxon>
        <taxon>Embryophyta</taxon>
        <taxon>Tracheophyta</taxon>
        <taxon>Spermatophyta</taxon>
        <taxon>Magnoliopsida</taxon>
        <taxon>Liliopsida</taxon>
        <taxon>Poales</taxon>
        <taxon>Poaceae</taxon>
        <taxon>BOP clade</taxon>
        <taxon>Pooideae</taxon>
        <taxon>Poodae</taxon>
        <taxon>Poeae</taxon>
        <taxon>Poeae Chloroplast Group 2 (Poeae type)</taxon>
        <taxon>Loliodinae</taxon>
        <taxon>Loliinae</taxon>
        <taxon>Lolium</taxon>
    </lineage>
</organism>
<protein>
    <submittedName>
        <fullName evidence="2">Uncharacterized protein</fullName>
    </submittedName>
</protein>
<evidence type="ECO:0000256" key="1">
    <source>
        <dbReference type="SAM" id="MobiDB-lite"/>
    </source>
</evidence>
<feature type="region of interest" description="Disordered" evidence="1">
    <location>
        <begin position="80"/>
        <end position="140"/>
    </location>
</feature>
<dbReference type="EMBL" id="JAUUTY010000004">
    <property type="protein sequence ID" value="KAK1651998.1"/>
    <property type="molecule type" value="Genomic_DNA"/>
</dbReference>
<reference evidence="2" key="1">
    <citation type="submission" date="2023-07" db="EMBL/GenBank/DDBJ databases">
        <title>A chromosome-level genome assembly of Lolium multiflorum.</title>
        <authorList>
            <person name="Chen Y."/>
            <person name="Copetti D."/>
            <person name="Kolliker R."/>
            <person name="Studer B."/>
        </authorList>
    </citation>
    <scope>NUCLEOTIDE SEQUENCE</scope>
    <source>
        <strain evidence="2">02402/16</strain>
        <tissue evidence="2">Leaf</tissue>
    </source>
</reference>
<feature type="compositionally biased region" description="Acidic residues" evidence="1">
    <location>
        <begin position="124"/>
        <end position="136"/>
    </location>
</feature>
<accession>A0AAD8SI61</accession>
<proteinExistence type="predicted"/>
<evidence type="ECO:0000313" key="2">
    <source>
        <dbReference type="EMBL" id="KAK1651998.1"/>
    </source>
</evidence>
<dbReference type="AlphaFoldDB" id="A0AAD8SI61"/>
<sequence length="571" mass="64630">MRHLGVCPAPEELECHYHSHMAFHAEVIWVDPSRARDNIPEKPQSGLLAFGQARSCYNCDDKRHFIAECPYENRELHNGRLIPKDKSKDSKGKYSKAPKKKFYNNKTKKGKPPRVVLVTREEYSSDEVESSSDDEGESSKEVAAIVTANIPSSSLFESPNENPHIKNAHCFMAKSSLDTSIGYQLKNILGDDDVDDEEDTTSNGLVALASLSTNSSSPSESPNEIIHVEEESCLMATSRKFRLNTPELPPRAELPPVPTGTSGLATFSAVTQCPVLPRRGTKLRWTRLRKNLSKLGLPSSPLVSNHLKGKRKTPAARGKNIHVSVKNMQYLEYKEIRDLNPYLTPRNNRVTDKRFHNKTQEEIFYEVYVPFKKGVAPQHAIDTGKMAASRYFAEAYAMCGEFGLYPIMELTKEYDVELIHQFYATVHFDSDEAKTFRWMSHERLLESNLAKFGSALGYPRLPGVDENGWRCHDSSFSQPREVLEPLYIKGWGIPGKSVDLLPTWDIMLRVYRETIGPKGGNLDELHLYEVDLMANSFAKKGTGEKLDVMDYIYNEMWSCVMEKKLPLFAPL</sequence>
<keyword evidence="3" id="KW-1185">Reference proteome</keyword>
<name>A0AAD8SI61_LOLMU</name>
<feature type="compositionally biased region" description="Basic residues" evidence="1">
    <location>
        <begin position="93"/>
        <end position="112"/>
    </location>
</feature>
<comment type="caution">
    <text evidence="2">The sequence shown here is derived from an EMBL/GenBank/DDBJ whole genome shotgun (WGS) entry which is preliminary data.</text>
</comment>